<comment type="caution">
    <text evidence="1">The sequence shown here is derived from an EMBL/GenBank/DDBJ whole genome shotgun (WGS) entry which is preliminary data.</text>
</comment>
<gene>
    <name evidence="1" type="ORF">DUI87_04838</name>
</gene>
<keyword evidence="2" id="KW-1185">Reference proteome</keyword>
<sequence length="106" mass="11964">MLKRFVKNCGLWKGLTLEWLKEDYLLCEEPDPWSGLASKERVAETIHDEESAAPIPCPPVELEGEEVENLGLYSIGAVLVTLLSVADMEVLMEDERKTIRLLIKHA</sequence>
<dbReference type="EMBL" id="QRBI01000097">
    <property type="protein sequence ID" value="RMC17964.1"/>
    <property type="molecule type" value="Genomic_DNA"/>
</dbReference>
<evidence type="ECO:0000313" key="1">
    <source>
        <dbReference type="EMBL" id="RMC17964.1"/>
    </source>
</evidence>
<accession>A0A3M0L2I8</accession>
<dbReference type="AlphaFoldDB" id="A0A3M0L2I8"/>
<evidence type="ECO:0000313" key="2">
    <source>
        <dbReference type="Proteomes" id="UP000269221"/>
    </source>
</evidence>
<name>A0A3M0L2I8_HIRRU</name>
<protein>
    <submittedName>
        <fullName evidence="1">Uncharacterized protein</fullName>
    </submittedName>
</protein>
<proteinExistence type="predicted"/>
<reference evidence="1 2" key="1">
    <citation type="submission" date="2018-07" db="EMBL/GenBank/DDBJ databases">
        <title>A high quality draft genome assembly of the barn swallow (H. rustica rustica).</title>
        <authorList>
            <person name="Formenti G."/>
            <person name="Chiara M."/>
            <person name="Poveda L."/>
            <person name="Francoijs K.-J."/>
            <person name="Bonisoli-Alquati A."/>
            <person name="Canova L."/>
            <person name="Gianfranceschi L."/>
            <person name="Horner D.S."/>
            <person name="Saino N."/>
        </authorList>
    </citation>
    <scope>NUCLEOTIDE SEQUENCE [LARGE SCALE GENOMIC DNA]</scope>
    <source>
        <strain evidence="1">Chelidonia</strain>
        <tissue evidence="1">Blood</tissue>
    </source>
</reference>
<dbReference type="Proteomes" id="UP000269221">
    <property type="component" value="Unassembled WGS sequence"/>
</dbReference>
<organism evidence="1 2">
    <name type="scientific">Hirundo rustica rustica</name>
    <dbReference type="NCBI Taxonomy" id="333673"/>
    <lineage>
        <taxon>Eukaryota</taxon>
        <taxon>Metazoa</taxon>
        <taxon>Chordata</taxon>
        <taxon>Craniata</taxon>
        <taxon>Vertebrata</taxon>
        <taxon>Euteleostomi</taxon>
        <taxon>Archelosauria</taxon>
        <taxon>Archosauria</taxon>
        <taxon>Dinosauria</taxon>
        <taxon>Saurischia</taxon>
        <taxon>Theropoda</taxon>
        <taxon>Coelurosauria</taxon>
        <taxon>Aves</taxon>
        <taxon>Neognathae</taxon>
        <taxon>Neoaves</taxon>
        <taxon>Telluraves</taxon>
        <taxon>Australaves</taxon>
        <taxon>Passeriformes</taxon>
        <taxon>Sylvioidea</taxon>
        <taxon>Hirundinidae</taxon>
        <taxon>Hirundo</taxon>
    </lineage>
</organism>